<dbReference type="AlphaFoldDB" id="A0A7V0LUD4"/>
<comment type="caution">
    <text evidence="1">The sequence shown here is derived from an EMBL/GenBank/DDBJ whole genome shotgun (WGS) entry which is preliminary data.</text>
</comment>
<evidence type="ECO:0000313" key="1">
    <source>
        <dbReference type="EMBL" id="HDL60318.1"/>
    </source>
</evidence>
<dbReference type="InterPro" id="IPR052705">
    <property type="entry name" value="Gliding_Motility_GTPase"/>
</dbReference>
<dbReference type="Proteomes" id="UP000886381">
    <property type="component" value="Unassembled WGS sequence"/>
</dbReference>
<dbReference type="SUPFAM" id="SSF52540">
    <property type="entry name" value="P-loop containing nucleoside triphosphate hydrolases"/>
    <property type="match status" value="1"/>
</dbReference>
<reference evidence="1" key="1">
    <citation type="journal article" date="2020" name="mSystems">
        <title>Genome- and Community-Level Interaction Insights into Carbon Utilization and Element Cycling Functions of Hydrothermarchaeota in Hydrothermal Sediment.</title>
        <authorList>
            <person name="Zhou Z."/>
            <person name="Liu Y."/>
            <person name="Xu W."/>
            <person name="Pan J."/>
            <person name="Luo Z.H."/>
            <person name="Li M."/>
        </authorList>
    </citation>
    <scope>NUCLEOTIDE SEQUENCE [LARGE SCALE GENOMIC DNA]</scope>
    <source>
        <strain evidence="1">HyVt-28</strain>
    </source>
</reference>
<accession>A0A7V0LUD4</accession>
<sequence>MVIDLKAKEIKFKIVYYGPGLSGKTTNLRYIYERFQGPKGKLLTIDTKGERTLFFDFLPIEIKILKGFKSRFYLYTVPGQVFYKISRKLVLRGADGVVFVADSGSDRLEENIAIYNEMHDYLRNFGLINGRRLPIIMQYNKRDLPTALPVEELEEKVNIYKYPYHLAIALEGKGVFKTLHHILLEVIKNFSKTRKQSLKK</sequence>
<dbReference type="Gene3D" id="3.40.50.300">
    <property type="entry name" value="P-loop containing nucleotide triphosphate hydrolases"/>
    <property type="match status" value="1"/>
</dbReference>
<proteinExistence type="predicted"/>
<dbReference type="PANTHER" id="PTHR42708:SF1">
    <property type="entry name" value="GLIDING MOTILITY PROTEIN MGLA"/>
    <property type="match status" value="1"/>
</dbReference>
<protein>
    <submittedName>
        <fullName evidence="1">Gliding-motility protein MglA</fullName>
    </submittedName>
</protein>
<dbReference type="PANTHER" id="PTHR42708">
    <property type="entry name" value="ATP/GTP-BINDING PROTEIN-RELATED"/>
    <property type="match status" value="1"/>
</dbReference>
<dbReference type="EMBL" id="DRDR01000108">
    <property type="protein sequence ID" value="HDL60318.1"/>
    <property type="molecule type" value="Genomic_DNA"/>
</dbReference>
<dbReference type="InterPro" id="IPR027417">
    <property type="entry name" value="P-loop_NTPase"/>
</dbReference>
<name>A0A7V0LUD4_UNCW3</name>
<gene>
    <name evidence="1" type="ORF">ENH14_02560</name>
</gene>
<organism evidence="1">
    <name type="scientific">candidate division WOR-3 bacterium</name>
    <dbReference type="NCBI Taxonomy" id="2052148"/>
    <lineage>
        <taxon>Bacteria</taxon>
        <taxon>Bacteria division WOR-3</taxon>
    </lineage>
</organism>
<dbReference type="CDD" id="cd00882">
    <property type="entry name" value="Ras_like_GTPase"/>
    <property type="match status" value="1"/>
</dbReference>